<proteinExistence type="predicted"/>
<accession>A0A1H9J8P3</accession>
<keyword evidence="1" id="KW-0812">Transmembrane</keyword>
<dbReference type="STRING" id="657014.SAMN04488092_11451"/>
<feature type="transmembrane region" description="Helical" evidence="1">
    <location>
        <begin position="6"/>
        <end position="24"/>
    </location>
</feature>
<dbReference type="EMBL" id="FOEP01000014">
    <property type="protein sequence ID" value="SEQ83099.1"/>
    <property type="molecule type" value="Genomic_DNA"/>
</dbReference>
<dbReference type="RefSeq" id="WP_175545353.1">
    <property type="nucleotide sequence ID" value="NZ_FOEP01000014.1"/>
</dbReference>
<keyword evidence="3" id="KW-1185">Reference proteome</keyword>
<dbReference type="AlphaFoldDB" id="A0A1H9J8P3"/>
<evidence type="ECO:0000313" key="2">
    <source>
        <dbReference type="EMBL" id="SEQ83099.1"/>
    </source>
</evidence>
<reference evidence="2 3" key="1">
    <citation type="submission" date="2016-10" db="EMBL/GenBank/DDBJ databases">
        <authorList>
            <person name="de Groot N.N."/>
        </authorList>
    </citation>
    <scope>NUCLEOTIDE SEQUENCE [LARGE SCALE GENOMIC DNA]</scope>
    <source>
        <strain evidence="2 3">DSM 22007</strain>
    </source>
</reference>
<evidence type="ECO:0000256" key="1">
    <source>
        <dbReference type="SAM" id="Phobius"/>
    </source>
</evidence>
<keyword evidence="1" id="KW-1133">Transmembrane helix</keyword>
<feature type="transmembrane region" description="Helical" evidence="1">
    <location>
        <begin position="36"/>
        <end position="54"/>
    </location>
</feature>
<dbReference type="Proteomes" id="UP000198634">
    <property type="component" value="Unassembled WGS sequence"/>
</dbReference>
<gene>
    <name evidence="2" type="ORF">SAMN04488092_11451</name>
</gene>
<name>A0A1H9J8P3_9RHOB</name>
<sequence length="91" mass="9010">MDIFVTFVVQIIMGIFGGQMISTSRGWNDITQPVKIIAGAIGGLACGLLVGGLVGDANSFFAMLGDAGGGLAGGAGATALVRVAIKKLGGR</sequence>
<protein>
    <submittedName>
        <fullName evidence="2">Uncharacterized protein</fullName>
    </submittedName>
</protein>
<keyword evidence="1" id="KW-0472">Membrane</keyword>
<organism evidence="2 3">
    <name type="scientific">Thalassovita taeanensis</name>
    <dbReference type="NCBI Taxonomy" id="657014"/>
    <lineage>
        <taxon>Bacteria</taxon>
        <taxon>Pseudomonadati</taxon>
        <taxon>Pseudomonadota</taxon>
        <taxon>Alphaproteobacteria</taxon>
        <taxon>Rhodobacterales</taxon>
        <taxon>Roseobacteraceae</taxon>
        <taxon>Thalassovita</taxon>
    </lineage>
</organism>
<evidence type="ECO:0000313" key="3">
    <source>
        <dbReference type="Proteomes" id="UP000198634"/>
    </source>
</evidence>
<feature type="transmembrane region" description="Helical" evidence="1">
    <location>
        <begin position="60"/>
        <end position="85"/>
    </location>
</feature>